<comment type="function">
    <text evidence="6">Has oligopeptidase activity and degrades a variety of small bioactive peptides.</text>
</comment>
<evidence type="ECO:0000313" key="9">
    <source>
        <dbReference type="EMBL" id="MBM6618270.1"/>
    </source>
</evidence>
<dbReference type="EC" id="3.4.24.-" evidence="6"/>
<dbReference type="EMBL" id="JAFELM010000030">
    <property type="protein sequence ID" value="MBM6618270.1"/>
    <property type="molecule type" value="Genomic_DNA"/>
</dbReference>
<proteinExistence type="inferred from homology"/>
<evidence type="ECO:0000256" key="4">
    <source>
        <dbReference type="ARBA" id="ARBA00022833"/>
    </source>
</evidence>
<dbReference type="Proteomes" id="UP001518925">
    <property type="component" value="Unassembled WGS sequence"/>
</dbReference>
<dbReference type="RefSeq" id="WP_204203623.1">
    <property type="nucleotide sequence ID" value="NZ_JAFELM010000030.1"/>
</dbReference>
<evidence type="ECO:0000259" key="8">
    <source>
        <dbReference type="Pfam" id="PF08439"/>
    </source>
</evidence>
<keyword evidence="3 6" id="KW-0378">Hydrolase</keyword>
<dbReference type="Pfam" id="PF08439">
    <property type="entry name" value="Peptidase_M3_N"/>
    <property type="match status" value="1"/>
</dbReference>
<keyword evidence="4 6" id="KW-0862">Zinc</keyword>
<protein>
    <recommendedName>
        <fullName evidence="6">Oligopeptidase F</fullName>
        <ecNumber evidence="6">3.4.24.-</ecNumber>
    </recommendedName>
</protein>
<keyword evidence="10" id="KW-1185">Reference proteome</keyword>
<dbReference type="Gene3D" id="1.10.287.830">
    <property type="entry name" value="putative peptidase helix hairpin domain like"/>
    <property type="match status" value="1"/>
</dbReference>
<dbReference type="CDD" id="cd09608">
    <property type="entry name" value="M3B_PepF"/>
    <property type="match status" value="1"/>
</dbReference>
<feature type="domain" description="Oligopeptidase F N-terminal" evidence="8">
    <location>
        <begin position="120"/>
        <end position="189"/>
    </location>
</feature>
<comment type="caution">
    <text evidence="9">The sequence shown here is derived from an EMBL/GenBank/DDBJ whole genome shotgun (WGS) entry which is preliminary data.</text>
</comment>
<dbReference type="InterPro" id="IPR045090">
    <property type="entry name" value="Pept_M3A_M3B"/>
</dbReference>
<keyword evidence="5 6" id="KW-0482">Metalloprotease</keyword>
<accession>A0ABS2DJT0</accession>
<gene>
    <name evidence="9" type="primary">pepF</name>
    <name evidence="9" type="ORF">JR050_11430</name>
</gene>
<evidence type="ECO:0000259" key="7">
    <source>
        <dbReference type="Pfam" id="PF01432"/>
    </source>
</evidence>
<dbReference type="Pfam" id="PF01432">
    <property type="entry name" value="Peptidase_M3"/>
    <property type="match status" value="1"/>
</dbReference>
<comment type="similarity">
    <text evidence="6">Belongs to the peptidase M3B family.</text>
</comment>
<comment type="cofactor">
    <cofactor evidence="6">
        <name>Zn(2+)</name>
        <dbReference type="ChEBI" id="CHEBI:29105"/>
    </cofactor>
    <text evidence="6">Binds 1 zinc ion.</text>
</comment>
<dbReference type="InterPro" id="IPR004438">
    <property type="entry name" value="Peptidase_M3B"/>
</dbReference>
<dbReference type="InterPro" id="IPR042088">
    <property type="entry name" value="OligoPept_F_C"/>
</dbReference>
<sequence length="604" mass="69431">MTSNSKGKELPNRSEIPTNLTWELEDMFETNDKWEEMFRVVQDLLPKIRLYKGKLSSSSANLIAALTLHDEILTKMGQLYTYAHMRNDEDTTNTFYQGMNERASSLYAKVQSEISFMTPELLEIPQDKLEVFLNESEEINEYRHMFDELTRMKPHVRSSEEEALLAQILEVAGSSSTSYGMLNNADIKFPTILDENGNEIQISHGRYGSLLENSDRKIRKEAYEAVGTTYKQHVHTFASLLNGQVKKSNFVATVRKYQSAREAALYPNNIPEKVYDQLIDTVSNNLSLLYRFYDLKKKALKLDSIHLYDLSPSIIEDVQMNISYEEAKEIVLQSLAPFGEDYQARIQSVYDNRHIDVLENKGKRSGAYSTGAYGAKPYILLNWQDNIRNVYTLTHELGHNVHRYLTQTSQPYSYGRYSIFVAEVASTTNEALLTDYLLKNTSDERKQLYILNYYLQGFVGTVFRQTMFAEFEHSIHIAEQNGVALTPEFLCNEYRKLQTKYYGPDVVLSEVSQYEWARIPHFYMNYYVYQYATGFSAATALSKQLLQEGEPAVSRYMEFLKAGSSNYPIEILKQAGVDMTSQAPIQDALSVFEARLTQLESMLS</sequence>
<feature type="domain" description="Peptidase M3A/M3B catalytic" evidence="7">
    <location>
        <begin position="210"/>
        <end position="589"/>
    </location>
</feature>
<evidence type="ECO:0000256" key="5">
    <source>
        <dbReference type="ARBA" id="ARBA00023049"/>
    </source>
</evidence>
<name>A0ABS2DJT0_9BACI</name>
<reference evidence="9 10" key="1">
    <citation type="submission" date="2021-02" db="EMBL/GenBank/DDBJ databases">
        <title>Bacillus sp. RD4P76, an endophyte from a halophyte.</title>
        <authorList>
            <person name="Sun J.-Q."/>
        </authorList>
    </citation>
    <scope>NUCLEOTIDE SEQUENCE [LARGE SCALE GENOMIC DNA]</scope>
    <source>
        <strain evidence="9 10">RD4P76</strain>
    </source>
</reference>
<dbReference type="SUPFAM" id="SSF55486">
    <property type="entry name" value="Metalloproteases ('zincins'), catalytic domain"/>
    <property type="match status" value="1"/>
</dbReference>
<dbReference type="InterPro" id="IPR001567">
    <property type="entry name" value="Pept_M3A_M3B_dom"/>
</dbReference>
<evidence type="ECO:0000256" key="3">
    <source>
        <dbReference type="ARBA" id="ARBA00022801"/>
    </source>
</evidence>
<dbReference type="PANTHER" id="PTHR11804">
    <property type="entry name" value="PROTEASE M3 THIMET OLIGOPEPTIDASE-RELATED"/>
    <property type="match status" value="1"/>
</dbReference>
<evidence type="ECO:0000256" key="2">
    <source>
        <dbReference type="ARBA" id="ARBA00022723"/>
    </source>
</evidence>
<dbReference type="InterPro" id="IPR013647">
    <property type="entry name" value="OligopepF_N_dom"/>
</dbReference>
<organism evidence="9 10">
    <name type="scientific">Bacillus suaedaesalsae</name>
    <dbReference type="NCBI Taxonomy" id="2810349"/>
    <lineage>
        <taxon>Bacteria</taxon>
        <taxon>Bacillati</taxon>
        <taxon>Bacillota</taxon>
        <taxon>Bacilli</taxon>
        <taxon>Bacillales</taxon>
        <taxon>Bacillaceae</taxon>
        <taxon>Bacillus</taxon>
    </lineage>
</organism>
<keyword evidence="1 6" id="KW-0645">Protease</keyword>
<keyword evidence="2 6" id="KW-0479">Metal-binding</keyword>
<dbReference type="NCBIfam" id="TIGR00181">
    <property type="entry name" value="pepF"/>
    <property type="match status" value="1"/>
</dbReference>
<evidence type="ECO:0000256" key="1">
    <source>
        <dbReference type="ARBA" id="ARBA00022670"/>
    </source>
</evidence>
<evidence type="ECO:0000313" key="10">
    <source>
        <dbReference type="Proteomes" id="UP001518925"/>
    </source>
</evidence>
<dbReference type="Gene3D" id="1.20.140.70">
    <property type="entry name" value="Oligopeptidase f, N-terminal domain"/>
    <property type="match status" value="1"/>
</dbReference>
<dbReference type="Gene3D" id="1.10.1370.20">
    <property type="entry name" value="Oligoendopeptidase f, C-terminal domain"/>
    <property type="match status" value="1"/>
</dbReference>
<dbReference type="PANTHER" id="PTHR11804:SF84">
    <property type="entry name" value="SACCHAROLYSIN"/>
    <property type="match status" value="1"/>
</dbReference>
<evidence type="ECO:0000256" key="6">
    <source>
        <dbReference type="RuleBase" id="RU368091"/>
    </source>
</evidence>